<dbReference type="InterPro" id="IPR032675">
    <property type="entry name" value="LRR_dom_sf"/>
</dbReference>
<evidence type="ECO:0000313" key="3">
    <source>
        <dbReference type="Proteomes" id="UP001209540"/>
    </source>
</evidence>
<organism evidence="2 3">
    <name type="scientific">Phascolomyces articulosus</name>
    <dbReference type="NCBI Taxonomy" id="60185"/>
    <lineage>
        <taxon>Eukaryota</taxon>
        <taxon>Fungi</taxon>
        <taxon>Fungi incertae sedis</taxon>
        <taxon>Mucoromycota</taxon>
        <taxon>Mucoromycotina</taxon>
        <taxon>Mucoromycetes</taxon>
        <taxon>Mucorales</taxon>
        <taxon>Lichtheimiaceae</taxon>
        <taxon>Phascolomyces</taxon>
    </lineage>
</organism>
<dbReference type="InterPro" id="IPR036047">
    <property type="entry name" value="F-box-like_dom_sf"/>
</dbReference>
<dbReference type="Pfam" id="PF12937">
    <property type="entry name" value="F-box-like"/>
    <property type="match status" value="1"/>
</dbReference>
<sequence length="625" mass="71567">MVKGVDGDTDTSSEHRLFNTFLPFDIVVKIISHLDQDNCLKCMEICRAWYRMIPEYSYNVWGRIKITPLTHQHLIHNNRWRRLLGNHVKHVEISDFQTEQEIYDTLQKLVEFNCTGIEHLEISSCHSTKRNYKQFLSLLKQLLSQQDGQNTTHQQQLTMSCSHPCKLPILHIILEACPQIQQFSFLLGNSLQEDDDDDNNTTLDPRLSLAPIPSHRLTNLTYLDLKFRTDKQRILMPLLQRSPHLEFLSFEGPLSLLDITKFSAWFPKLVYLEINPDKVGIYNTHYLLQQQPLNNNDHDGRPKEKGLRYFCVSEEEGFGPAQIGPLLKQHSSTLECIGLGVYYEGTETWAPVFQDLKLPQLHTLHCDGILFDDKSMRALICEATSLQCLAIQGYHEIHLNLTKLLKSCLQLKKLDFAQVRLSFDEDEAQEEDPTNNIILSSLSPEEHLFQYLDLNGSQLSDITLQNVNGINDEFMQAVTHLSTLKSLDIVLDTDNVYTDDGLFECILKLQGTTIQVLGINGIRHLSPPMCDAIANLKFLKKFMSGLYDEAQVVDGPALVKMAEKSESLTHIQLRHITVTGIEIDNQDRNIDNENPLGICLTRQLNGFTVTSLDFPDYYNIEITKN</sequence>
<comment type="caution">
    <text evidence="2">The sequence shown here is derived from an EMBL/GenBank/DDBJ whole genome shotgun (WGS) entry which is preliminary data.</text>
</comment>
<dbReference type="PROSITE" id="PS50181">
    <property type="entry name" value="FBOX"/>
    <property type="match status" value="1"/>
</dbReference>
<dbReference type="Proteomes" id="UP001209540">
    <property type="component" value="Unassembled WGS sequence"/>
</dbReference>
<name>A0AAD5KA23_9FUNG</name>
<reference evidence="2" key="2">
    <citation type="submission" date="2023-02" db="EMBL/GenBank/DDBJ databases">
        <authorList>
            <consortium name="DOE Joint Genome Institute"/>
            <person name="Mondo S.J."/>
            <person name="Chang Y."/>
            <person name="Wang Y."/>
            <person name="Ahrendt S."/>
            <person name="Andreopoulos W."/>
            <person name="Barry K."/>
            <person name="Beard J."/>
            <person name="Benny G.L."/>
            <person name="Blankenship S."/>
            <person name="Bonito G."/>
            <person name="Cuomo C."/>
            <person name="Desiro A."/>
            <person name="Gervers K.A."/>
            <person name="Hundley H."/>
            <person name="Kuo A."/>
            <person name="LaButti K."/>
            <person name="Lang B.F."/>
            <person name="Lipzen A."/>
            <person name="O'Donnell K."/>
            <person name="Pangilinan J."/>
            <person name="Reynolds N."/>
            <person name="Sandor L."/>
            <person name="Smith M.W."/>
            <person name="Tsang A."/>
            <person name="Grigoriev I.V."/>
            <person name="Stajich J.E."/>
            <person name="Spatafora J.W."/>
        </authorList>
    </citation>
    <scope>NUCLEOTIDE SEQUENCE</scope>
    <source>
        <strain evidence="2">RSA 2281</strain>
    </source>
</reference>
<accession>A0AAD5KA23</accession>
<gene>
    <name evidence="2" type="ORF">BDA99DRAFT_568539</name>
</gene>
<dbReference type="EMBL" id="JAIXMP010000003">
    <property type="protein sequence ID" value="KAI9275969.1"/>
    <property type="molecule type" value="Genomic_DNA"/>
</dbReference>
<evidence type="ECO:0000313" key="2">
    <source>
        <dbReference type="EMBL" id="KAI9275969.1"/>
    </source>
</evidence>
<dbReference type="CDD" id="cd09917">
    <property type="entry name" value="F-box_SF"/>
    <property type="match status" value="1"/>
</dbReference>
<protein>
    <recommendedName>
        <fullName evidence="1">F-box domain-containing protein</fullName>
    </recommendedName>
</protein>
<feature type="domain" description="F-box" evidence="1">
    <location>
        <begin position="16"/>
        <end position="64"/>
    </location>
</feature>
<dbReference type="AlphaFoldDB" id="A0AAD5KA23"/>
<keyword evidence="3" id="KW-1185">Reference proteome</keyword>
<proteinExistence type="predicted"/>
<dbReference type="SUPFAM" id="SSF52047">
    <property type="entry name" value="RNI-like"/>
    <property type="match status" value="1"/>
</dbReference>
<dbReference type="SUPFAM" id="SSF81383">
    <property type="entry name" value="F-box domain"/>
    <property type="match status" value="1"/>
</dbReference>
<reference evidence="2" key="1">
    <citation type="journal article" date="2022" name="IScience">
        <title>Evolution of zygomycete secretomes and the origins of terrestrial fungal ecologies.</title>
        <authorList>
            <person name="Chang Y."/>
            <person name="Wang Y."/>
            <person name="Mondo S."/>
            <person name="Ahrendt S."/>
            <person name="Andreopoulos W."/>
            <person name="Barry K."/>
            <person name="Beard J."/>
            <person name="Benny G.L."/>
            <person name="Blankenship S."/>
            <person name="Bonito G."/>
            <person name="Cuomo C."/>
            <person name="Desiro A."/>
            <person name="Gervers K.A."/>
            <person name="Hundley H."/>
            <person name="Kuo A."/>
            <person name="LaButti K."/>
            <person name="Lang B.F."/>
            <person name="Lipzen A."/>
            <person name="O'Donnell K."/>
            <person name="Pangilinan J."/>
            <person name="Reynolds N."/>
            <person name="Sandor L."/>
            <person name="Smith M.E."/>
            <person name="Tsang A."/>
            <person name="Grigoriev I.V."/>
            <person name="Stajich J.E."/>
            <person name="Spatafora J.W."/>
        </authorList>
    </citation>
    <scope>NUCLEOTIDE SEQUENCE</scope>
    <source>
        <strain evidence="2">RSA 2281</strain>
    </source>
</reference>
<dbReference type="Gene3D" id="1.20.1280.50">
    <property type="match status" value="1"/>
</dbReference>
<evidence type="ECO:0000259" key="1">
    <source>
        <dbReference type="PROSITE" id="PS50181"/>
    </source>
</evidence>
<dbReference type="Gene3D" id="3.80.10.10">
    <property type="entry name" value="Ribonuclease Inhibitor"/>
    <property type="match status" value="2"/>
</dbReference>
<dbReference type="InterPro" id="IPR001810">
    <property type="entry name" value="F-box_dom"/>
</dbReference>